<reference evidence="6 7" key="1">
    <citation type="submission" date="2019-07" db="EMBL/GenBank/DDBJ databases">
        <title>Whole genome shotgun sequence of Pseudonocardia sulfidoxydans NBRC 16205.</title>
        <authorList>
            <person name="Hosoyama A."/>
            <person name="Uohara A."/>
            <person name="Ohji S."/>
            <person name="Ichikawa N."/>
        </authorList>
    </citation>
    <scope>NUCLEOTIDE SEQUENCE [LARGE SCALE GENOMIC DNA]</scope>
    <source>
        <strain evidence="6 7">NBRC 16205</strain>
    </source>
</reference>
<accession>A0A511DHA6</accession>
<dbReference type="RefSeq" id="WP_147105677.1">
    <property type="nucleotide sequence ID" value="NZ_BJVJ01000016.1"/>
</dbReference>
<sequence>MTTVLSPIDGARIAEIDDLDAAAVDRALDNATAAQPAWARRTPQQRAEVLRRVGLLVHEHLDELAELESRNTGKLMADTRREAERAANCFLYYSGWPDKVYGRTYPVSDAFHVYSERTPFGVVAGVIPWNVPFLFAAKKFAPALAFGNAVLVKPAAETPLTALRLLELMREAGVPEGLADVLTGGADVGRALVGDPRTKLIVFTGHHDTGRAIARAAAQHLTPITLELGGKSPQLLFDDADVATAIDGIVMGIYASCGQMCIAGSRLLVQEPLYDAVVTELAARTSALTAGDPRAPGVDIGPQVTAVQRDKTLAMIETGRAEGATVRAQGSLTVEASGSGGFYVPPTLFVDVDPGMDIVRKEVFGPVLAVSPFRDEDDALAQAADTEFGLAAGVWTRDVGRAHRVARRLRAGTVWLNTYRVLSDIVPFGGVGLSGYGRENAEDAVHLYTYAKSVWTATDGGLPAGFARTG</sequence>
<dbReference type="GO" id="GO:0016620">
    <property type="term" value="F:oxidoreductase activity, acting on the aldehyde or oxo group of donors, NAD or NADP as acceptor"/>
    <property type="evidence" value="ECO:0007669"/>
    <property type="project" value="InterPro"/>
</dbReference>
<evidence type="ECO:0000259" key="5">
    <source>
        <dbReference type="Pfam" id="PF00171"/>
    </source>
</evidence>
<evidence type="ECO:0000256" key="3">
    <source>
        <dbReference type="PROSITE-ProRule" id="PRU10007"/>
    </source>
</evidence>
<gene>
    <name evidence="6" type="ORF">PSU4_20980</name>
</gene>
<proteinExistence type="inferred from homology"/>
<feature type="active site" evidence="3">
    <location>
        <position position="227"/>
    </location>
</feature>
<dbReference type="PROSITE" id="PS00687">
    <property type="entry name" value="ALDEHYDE_DEHYDR_GLU"/>
    <property type="match status" value="1"/>
</dbReference>
<dbReference type="Gene3D" id="3.40.309.10">
    <property type="entry name" value="Aldehyde Dehydrogenase, Chain A, domain 2"/>
    <property type="match status" value="1"/>
</dbReference>
<keyword evidence="2 4" id="KW-0560">Oxidoreductase</keyword>
<dbReference type="EMBL" id="BJVJ01000016">
    <property type="protein sequence ID" value="GEL23144.1"/>
    <property type="molecule type" value="Genomic_DNA"/>
</dbReference>
<dbReference type="Proteomes" id="UP000321685">
    <property type="component" value="Unassembled WGS sequence"/>
</dbReference>
<dbReference type="InterPro" id="IPR029510">
    <property type="entry name" value="Ald_DH_CS_GLU"/>
</dbReference>
<comment type="caution">
    <text evidence="6">The sequence shown here is derived from an EMBL/GenBank/DDBJ whole genome shotgun (WGS) entry which is preliminary data.</text>
</comment>
<dbReference type="FunFam" id="3.40.605.10:FF:000007">
    <property type="entry name" value="NAD/NADP-dependent betaine aldehyde dehydrogenase"/>
    <property type="match status" value="1"/>
</dbReference>
<dbReference type="PANTHER" id="PTHR11699">
    <property type="entry name" value="ALDEHYDE DEHYDROGENASE-RELATED"/>
    <property type="match status" value="1"/>
</dbReference>
<dbReference type="InterPro" id="IPR016160">
    <property type="entry name" value="Ald_DH_CS_CYS"/>
</dbReference>
<dbReference type="InterPro" id="IPR016163">
    <property type="entry name" value="Ald_DH_C"/>
</dbReference>
<dbReference type="InterPro" id="IPR015590">
    <property type="entry name" value="Aldehyde_DH_dom"/>
</dbReference>
<evidence type="ECO:0000256" key="4">
    <source>
        <dbReference type="RuleBase" id="RU003345"/>
    </source>
</evidence>
<dbReference type="InterPro" id="IPR016161">
    <property type="entry name" value="Ald_DH/histidinol_DH"/>
</dbReference>
<evidence type="ECO:0000256" key="1">
    <source>
        <dbReference type="ARBA" id="ARBA00009986"/>
    </source>
</evidence>
<dbReference type="FunFam" id="3.40.309.10:FF:000012">
    <property type="entry name" value="Betaine aldehyde dehydrogenase"/>
    <property type="match status" value="1"/>
</dbReference>
<name>A0A511DHA6_9PSEU</name>
<dbReference type="OrthoDB" id="6882680at2"/>
<dbReference type="Pfam" id="PF00171">
    <property type="entry name" value="Aldedh"/>
    <property type="match status" value="1"/>
</dbReference>
<organism evidence="6 7">
    <name type="scientific">Pseudonocardia sulfidoxydans NBRC 16205</name>
    <dbReference type="NCBI Taxonomy" id="1223511"/>
    <lineage>
        <taxon>Bacteria</taxon>
        <taxon>Bacillati</taxon>
        <taxon>Actinomycetota</taxon>
        <taxon>Actinomycetes</taxon>
        <taxon>Pseudonocardiales</taxon>
        <taxon>Pseudonocardiaceae</taxon>
        <taxon>Pseudonocardia</taxon>
    </lineage>
</organism>
<evidence type="ECO:0000313" key="7">
    <source>
        <dbReference type="Proteomes" id="UP000321685"/>
    </source>
</evidence>
<dbReference type="PROSITE" id="PS00070">
    <property type="entry name" value="ALDEHYDE_DEHYDR_CYS"/>
    <property type="match status" value="1"/>
</dbReference>
<protein>
    <submittedName>
        <fullName evidence="6">Aldehyde dehydrogenase</fullName>
    </submittedName>
</protein>
<keyword evidence="7" id="KW-1185">Reference proteome</keyword>
<comment type="similarity">
    <text evidence="1 4">Belongs to the aldehyde dehydrogenase family.</text>
</comment>
<dbReference type="AlphaFoldDB" id="A0A511DHA6"/>
<evidence type="ECO:0000313" key="6">
    <source>
        <dbReference type="EMBL" id="GEL23144.1"/>
    </source>
</evidence>
<dbReference type="InterPro" id="IPR016162">
    <property type="entry name" value="Ald_DH_N"/>
</dbReference>
<evidence type="ECO:0000256" key="2">
    <source>
        <dbReference type="ARBA" id="ARBA00023002"/>
    </source>
</evidence>
<feature type="domain" description="Aldehyde dehydrogenase" evidence="5">
    <location>
        <begin position="3"/>
        <end position="454"/>
    </location>
</feature>
<dbReference type="SUPFAM" id="SSF53720">
    <property type="entry name" value="ALDH-like"/>
    <property type="match status" value="1"/>
</dbReference>
<dbReference type="Gene3D" id="3.40.605.10">
    <property type="entry name" value="Aldehyde Dehydrogenase, Chain A, domain 1"/>
    <property type="match status" value="1"/>
</dbReference>